<dbReference type="InterPro" id="IPR039182">
    <property type="entry name" value="Pop1"/>
</dbReference>
<dbReference type="PANTHER" id="PTHR22731">
    <property type="entry name" value="RIBONUCLEASES P/MRP PROTEIN SUBUNIT POP1"/>
    <property type="match status" value="1"/>
</dbReference>
<dbReference type="GO" id="GO:0000172">
    <property type="term" value="C:ribonuclease MRP complex"/>
    <property type="evidence" value="ECO:0007669"/>
    <property type="project" value="InterPro"/>
</dbReference>
<dbReference type="InterPro" id="IPR018000">
    <property type="entry name" value="Neurotransmitter_ion_chnl_CS"/>
</dbReference>
<name>A0AAN9QBQ3_CANGL</name>
<gene>
    <name evidence="4" type="ORF">VNO77_23650</name>
</gene>
<dbReference type="GO" id="GO:0005655">
    <property type="term" value="C:nucleolar ribonuclease P complex"/>
    <property type="evidence" value="ECO:0007669"/>
    <property type="project" value="InterPro"/>
</dbReference>
<dbReference type="GO" id="GO:0016020">
    <property type="term" value="C:membrane"/>
    <property type="evidence" value="ECO:0007669"/>
    <property type="project" value="UniProtKB-SubCell"/>
</dbReference>
<dbReference type="PANTHER" id="PTHR22731:SF3">
    <property type="entry name" value="RIBONUCLEASES P_MRP PROTEIN SUBUNIT POP1"/>
    <property type="match status" value="1"/>
</dbReference>
<comment type="caution">
    <text evidence="4">The sequence shown here is derived from an EMBL/GenBank/DDBJ whole genome shotgun (WGS) entry which is preliminary data.</text>
</comment>
<dbReference type="EMBL" id="JAYMYQ010000005">
    <property type="protein sequence ID" value="KAK7329481.1"/>
    <property type="molecule type" value="Genomic_DNA"/>
</dbReference>
<dbReference type="Proteomes" id="UP001367508">
    <property type="component" value="Unassembled WGS sequence"/>
</dbReference>
<dbReference type="PROSITE" id="PS00236">
    <property type="entry name" value="NEUROTR_ION_CHANNEL"/>
    <property type="match status" value="1"/>
</dbReference>
<feature type="compositionally biased region" description="Basic and acidic residues" evidence="3">
    <location>
        <begin position="104"/>
        <end position="125"/>
    </location>
</feature>
<reference evidence="4 5" key="1">
    <citation type="submission" date="2024-01" db="EMBL/GenBank/DDBJ databases">
        <title>The genomes of 5 underutilized Papilionoideae crops provide insights into root nodulation and disease resistanc.</title>
        <authorList>
            <person name="Jiang F."/>
        </authorList>
    </citation>
    <scope>NUCLEOTIDE SEQUENCE [LARGE SCALE GENOMIC DNA]</scope>
    <source>
        <strain evidence="4">LVBAO_FW01</strain>
        <tissue evidence="4">Leaves</tissue>
    </source>
</reference>
<accession>A0AAN9QBQ3</accession>
<dbReference type="GO" id="GO:0001682">
    <property type="term" value="P:tRNA 5'-leader removal"/>
    <property type="evidence" value="ECO:0007669"/>
    <property type="project" value="InterPro"/>
</dbReference>
<sequence>MCLCRGKGSRALLKKLKHGVLVHDASYYTAVQLEGPGDSLLSVLRMVLDPSPATPPGNHDDPVLSGLTYGSTMIYEVGAPVSQPTAPVTYMWQPTSQQNMSSELDGRNQHTSFRQHDIGNDSNKHDVELSEKSETVKHDYSFKHLWVWIHASAFEEGYDNLKLACQIEMETSGSSVNCFSLKGQLAKLELIGLGVFQHLQKILHPVEGIMQLKKHVAIEEESVSQNRNSSILKNEDHFSSCGILSLNVKDPRELPWKRTIPVEPISTLGGGAQETNYEELAELRGTVLSKEKHRERTVNFCLDDVDPGVDNSSSKVQCLISCPILLLKNDMKELIMGFAREDWIACEMGLPFFPSDFPDCKACSYFMKAKDSAFNQKAEFRPLSRKHLRVPILPPWGIIRNTFKKEISAMEIPHLSTREDLTIANPLPNSGPGSFKISKFDSDGCFEEGAVICGPYPSDISLWTSSSEKIEKRLQMSQSAIRLYFKEHSSGNWGMQIPDDSISRESHQWPIGFVTTASVQGREEQWKEIPMKQRRREIYVLVRNLRSVAYRLALASIVLEHQENDMEFL</sequence>
<organism evidence="4 5">
    <name type="scientific">Canavalia gladiata</name>
    <name type="common">Sword bean</name>
    <name type="synonym">Dolichos gladiatus</name>
    <dbReference type="NCBI Taxonomy" id="3824"/>
    <lineage>
        <taxon>Eukaryota</taxon>
        <taxon>Viridiplantae</taxon>
        <taxon>Streptophyta</taxon>
        <taxon>Embryophyta</taxon>
        <taxon>Tracheophyta</taxon>
        <taxon>Spermatophyta</taxon>
        <taxon>Magnoliopsida</taxon>
        <taxon>eudicotyledons</taxon>
        <taxon>Gunneridae</taxon>
        <taxon>Pentapetalae</taxon>
        <taxon>rosids</taxon>
        <taxon>fabids</taxon>
        <taxon>Fabales</taxon>
        <taxon>Fabaceae</taxon>
        <taxon>Papilionoideae</taxon>
        <taxon>50 kb inversion clade</taxon>
        <taxon>NPAAA clade</taxon>
        <taxon>indigoferoid/millettioid clade</taxon>
        <taxon>Phaseoleae</taxon>
        <taxon>Canavalia</taxon>
    </lineage>
</organism>
<proteinExistence type="predicted"/>
<protein>
    <submittedName>
        <fullName evidence="4">Uncharacterized protein</fullName>
    </submittedName>
</protein>
<evidence type="ECO:0000313" key="5">
    <source>
        <dbReference type="Proteomes" id="UP001367508"/>
    </source>
</evidence>
<keyword evidence="2" id="KW-0472">Membrane</keyword>
<evidence type="ECO:0000256" key="1">
    <source>
        <dbReference type="ARBA" id="ARBA00004370"/>
    </source>
</evidence>
<evidence type="ECO:0000256" key="3">
    <source>
        <dbReference type="SAM" id="MobiDB-lite"/>
    </source>
</evidence>
<evidence type="ECO:0000256" key="2">
    <source>
        <dbReference type="ARBA" id="ARBA00023136"/>
    </source>
</evidence>
<keyword evidence="5" id="KW-1185">Reference proteome</keyword>
<dbReference type="AlphaFoldDB" id="A0AAN9QBQ3"/>
<comment type="subcellular location">
    <subcellularLocation>
        <location evidence="1">Membrane</location>
    </subcellularLocation>
</comment>
<evidence type="ECO:0000313" key="4">
    <source>
        <dbReference type="EMBL" id="KAK7329481.1"/>
    </source>
</evidence>
<feature type="region of interest" description="Disordered" evidence="3">
    <location>
        <begin position="97"/>
        <end position="125"/>
    </location>
</feature>